<keyword evidence="4" id="KW-0503">Monooxygenase</keyword>
<evidence type="ECO:0000256" key="3">
    <source>
        <dbReference type="ARBA" id="ARBA00023002"/>
    </source>
</evidence>
<dbReference type="GO" id="GO:0004497">
    <property type="term" value="F:monooxygenase activity"/>
    <property type="evidence" value="ECO:0007669"/>
    <property type="project" value="UniProtKB-KW"/>
</dbReference>
<sequence>MHIGISITPFGHHPAAWRENGSPDTMDFKHLAAQVKKAEDGALDFAFFADRLGRRPIDDLSPQAVPFEPTTLVAALATVARKIGLIATAATSQHEPYNLARRFASLDTISKGRAGWNLVISPETVAREEEYIDVVSGLWDSWEDDAFVYDKASGRFFVPGKMHVLNHAGAHFKVRGPLNVNRSPQGKPLISQLLTGDTLDIAARSAELIFIGARSPDEARALVADITQRLGRHARMRSDVRILANVVPYIAGTAGEAREIRDRLDALPAAGEKPAGLEVFGSPIGTADRLQDWSETFGIDGFMILPPLVTESTHAFIDGVIPELSKRGMFRNAYMGSTLREHLGLRRPPHPASRSAGASR</sequence>
<dbReference type="AlphaFoldDB" id="A0A2P7B9W4"/>
<evidence type="ECO:0000256" key="5">
    <source>
        <dbReference type="ARBA" id="ARBA00033748"/>
    </source>
</evidence>
<keyword evidence="10" id="KW-1185">Reference proteome</keyword>
<evidence type="ECO:0000256" key="1">
    <source>
        <dbReference type="ARBA" id="ARBA00022630"/>
    </source>
</evidence>
<dbReference type="PIRSF" id="PIRSF000337">
    <property type="entry name" value="NTA_MOA"/>
    <property type="match status" value="1"/>
</dbReference>
<feature type="domain" description="Luciferase-like" evidence="8">
    <location>
        <begin position="19"/>
        <end position="261"/>
    </location>
</feature>
<dbReference type="GO" id="GO:0016705">
    <property type="term" value="F:oxidoreductase activity, acting on paired donors, with incorporation or reduction of molecular oxygen"/>
    <property type="evidence" value="ECO:0007669"/>
    <property type="project" value="InterPro"/>
</dbReference>
<comment type="similarity">
    <text evidence="5">Belongs to the NtaA/SnaA/DszA monooxygenase family.</text>
</comment>
<dbReference type="RefSeq" id="WP_106665222.1">
    <property type="nucleotide sequence ID" value="NZ_PGGM01000007.1"/>
</dbReference>
<evidence type="ECO:0000259" key="8">
    <source>
        <dbReference type="Pfam" id="PF00296"/>
    </source>
</evidence>
<organism evidence="9 10">
    <name type="scientific">Phyllobacterium sophorae</name>
    <dbReference type="NCBI Taxonomy" id="1520277"/>
    <lineage>
        <taxon>Bacteria</taxon>
        <taxon>Pseudomonadati</taxon>
        <taxon>Pseudomonadota</taxon>
        <taxon>Alphaproteobacteria</taxon>
        <taxon>Hyphomicrobiales</taxon>
        <taxon>Phyllobacteriaceae</taxon>
        <taxon>Phyllobacterium</taxon>
    </lineage>
</organism>
<accession>A0A2P7B9W4</accession>
<evidence type="ECO:0000256" key="6">
    <source>
        <dbReference type="PIRSR" id="PIRSR000337-1"/>
    </source>
</evidence>
<evidence type="ECO:0000256" key="4">
    <source>
        <dbReference type="ARBA" id="ARBA00023033"/>
    </source>
</evidence>
<dbReference type="Proteomes" id="UP000241764">
    <property type="component" value="Unassembled WGS sequence"/>
</dbReference>
<keyword evidence="1 6" id="KW-0285">Flavoprotein</keyword>
<dbReference type="Gene3D" id="3.20.20.30">
    <property type="entry name" value="Luciferase-like domain"/>
    <property type="match status" value="1"/>
</dbReference>
<dbReference type="SUPFAM" id="SSF51679">
    <property type="entry name" value="Bacterial luciferase-like"/>
    <property type="match status" value="1"/>
</dbReference>
<evidence type="ECO:0000256" key="7">
    <source>
        <dbReference type="SAM" id="MobiDB-lite"/>
    </source>
</evidence>
<reference evidence="10" key="1">
    <citation type="submission" date="2017-11" db="EMBL/GenBank/DDBJ databases">
        <authorList>
            <person name="Kuznetsova I."/>
            <person name="Sazanova A."/>
            <person name="Chirak E."/>
            <person name="Safronova V."/>
            <person name="Willems A."/>
        </authorList>
    </citation>
    <scope>NUCLEOTIDE SEQUENCE [LARGE SCALE GENOMIC DNA]</scope>
    <source>
        <strain evidence="10">CCBAU 03422</strain>
    </source>
</reference>
<comment type="caution">
    <text evidence="9">The sequence shown here is derived from an EMBL/GenBank/DDBJ whole genome shotgun (WGS) entry which is preliminary data.</text>
</comment>
<dbReference type="InterPro" id="IPR036661">
    <property type="entry name" value="Luciferase-like_sf"/>
</dbReference>
<feature type="region of interest" description="Disordered" evidence="7">
    <location>
        <begin position="341"/>
        <end position="360"/>
    </location>
</feature>
<dbReference type="PANTHER" id="PTHR30011:SF16">
    <property type="entry name" value="C2H2 FINGER DOMAIN TRANSCRIPTION FACTOR (EUROFUNG)-RELATED"/>
    <property type="match status" value="1"/>
</dbReference>
<dbReference type="OrthoDB" id="9779442at2"/>
<name>A0A2P7B9W4_9HYPH</name>
<proteinExistence type="inferred from homology"/>
<protein>
    <submittedName>
        <fullName evidence="9">Methylene-tetrahydromethanopterin reductase</fullName>
    </submittedName>
</protein>
<evidence type="ECO:0000313" key="10">
    <source>
        <dbReference type="Proteomes" id="UP000241764"/>
    </source>
</evidence>
<dbReference type="InterPro" id="IPR011251">
    <property type="entry name" value="Luciferase-like_dom"/>
</dbReference>
<feature type="binding site" evidence="6">
    <location>
        <position position="50"/>
    </location>
    <ligand>
        <name>FMN</name>
        <dbReference type="ChEBI" id="CHEBI:58210"/>
    </ligand>
</feature>
<evidence type="ECO:0000256" key="2">
    <source>
        <dbReference type="ARBA" id="ARBA00022643"/>
    </source>
</evidence>
<dbReference type="InterPro" id="IPR051260">
    <property type="entry name" value="Diverse_substr_monoxygenases"/>
</dbReference>
<evidence type="ECO:0000313" key="9">
    <source>
        <dbReference type="EMBL" id="PSH63253.1"/>
    </source>
</evidence>
<dbReference type="PANTHER" id="PTHR30011">
    <property type="entry name" value="ALKANESULFONATE MONOOXYGENASE-RELATED"/>
    <property type="match status" value="1"/>
</dbReference>
<keyword evidence="2 6" id="KW-0288">FMN</keyword>
<dbReference type="EMBL" id="PGGM01000007">
    <property type="protein sequence ID" value="PSH63253.1"/>
    <property type="molecule type" value="Genomic_DNA"/>
</dbReference>
<gene>
    <name evidence="9" type="ORF">CU103_17050</name>
</gene>
<keyword evidence="3" id="KW-0560">Oxidoreductase</keyword>
<dbReference type="InterPro" id="IPR016215">
    <property type="entry name" value="NTA_MOA"/>
</dbReference>
<dbReference type="Pfam" id="PF00296">
    <property type="entry name" value="Bac_luciferase"/>
    <property type="match status" value="1"/>
</dbReference>
<feature type="binding site" evidence="6">
    <location>
        <position position="88"/>
    </location>
    <ligand>
        <name>FMN</name>
        <dbReference type="ChEBI" id="CHEBI:58210"/>
    </ligand>
</feature>